<evidence type="ECO:0000313" key="5">
    <source>
        <dbReference type="Proteomes" id="UP000681131"/>
    </source>
</evidence>
<dbReference type="Pfam" id="PF20589">
    <property type="entry name" value="DUF6790"/>
    <property type="match status" value="1"/>
</dbReference>
<reference evidence="3 5" key="2">
    <citation type="submission" date="2019-08" db="EMBL/GenBank/DDBJ databases">
        <title>Complete genome sequences of Francisella adeliensis (FSC1325 and FSC1326).</title>
        <authorList>
            <person name="Ohrman C."/>
            <person name="Uneklint I."/>
            <person name="Vallesi A."/>
            <person name="Karlsson L."/>
            <person name="Sjodin A."/>
        </authorList>
    </citation>
    <scope>NUCLEOTIDE SEQUENCE [LARGE SCALE GENOMIC DNA]</scope>
    <source>
        <strain evidence="3 5">FSC1325</strain>
    </source>
</reference>
<keyword evidence="1" id="KW-0472">Membrane</keyword>
<feature type="transmembrane region" description="Helical" evidence="1">
    <location>
        <begin position="82"/>
        <end position="100"/>
    </location>
</feature>
<dbReference type="RefSeq" id="WP_112869611.1">
    <property type="nucleotide sequence ID" value="NZ_CP021781.1"/>
</dbReference>
<dbReference type="EMBL" id="CP043424">
    <property type="protein sequence ID" value="QIW11666.1"/>
    <property type="molecule type" value="Genomic_DNA"/>
</dbReference>
<dbReference type="EMBL" id="CP021781">
    <property type="protein sequence ID" value="AXA33438.1"/>
    <property type="molecule type" value="Genomic_DNA"/>
</dbReference>
<evidence type="ECO:0000313" key="2">
    <source>
        <dbReference type="EMBL" id="AXA33438.1"/>
    </source>
</evidence>
<gene>
    <name evidence="2" type="ORF">CDH04_02970</name>
    <name evidence="3" type="ORF">FZC43_02970</name>
</gene>
<feature type="transmembrane region" description="Helical" evidence="1">
    <location>
        <begin position="143"/>
        <end position="160"/>
    </location>
</feature>
<keyword evidence="5" id="KW-1185">Reference proteome</keyword>
<keyword evidence="1" id="KW-0812">Transmembrane</keyword>
<dbReference type="Proteomes" id="UP000251120">
    <property type="component" value="Chromosome"/>
</dbReference>
<dbReference type="Proteomes" id="UP000681131">
    <property type="component" value="Chromosome"/>
</dbReference>
<dbReference type="InterPro" id="IPR046740">
    <property type="entry name" value="DUF6790"/>
</dbReference>
<protein>
    <submittedName>
        <fullName evidence="2">Uncharacterized protein</fullName>
    </submittedName>
</protein>
<sequence>MIDMIITFFLSDVSLWTFVLALVLAFIHIRTLTHKNPLRAINLYLSYIFFLAVGMFGIWGFIMHCWFPNIAAGFIGWKNSPFQWEVGVANLAFGLAGLFACKASIGFQKSTVLFFAVFLWGAALGHIKQMINLHNFNSGNAGAIFWTDLIVPMILIILVYRKQRLLDQTI</sequence>
<accession>A0A2Z4XXV0</accession>
<reference evidence="2 4" key="1">
    <citation type="submission" date="2017-06" db="EMBL/GenBank/DDBJ databases">
        <title>Complete genome of Francisella adeliensis.</title>
        <authorList>
            <person name="Vallesi A."/>
            <person name="Sjodin A."/>
        </authorList>
    </citation>
    <scope>NUCLEOTIDE SEQUENCE [LARGE SCALE GENOMIC DNA]</scope>
    <source>
        <strain evidence="2 4">FDC440</strain>
    </source>
</reference>
<evidence type="ECO:0000256" key="1">
    <source>
        <dbReference type="SAM" id="Phobius"/>
    </source>
</evidence>
<name>A0A2Z4XXV0_9GAMM</name>
<dbReference type="KEGG" id="fad:CDH04_02970"/>
<feature type="transmembrane region" description="Helical" evidence="1">
    <location>
        <begin position="41"/>
        <end position="62"/>
    </location>
</feature>
<feature type="transmembrane region" description="Helical" evidence="1">
    <location>
        <begin position="6"/>
        <end position="29"/>
    </location>
</feature>
<dbReference type="AlphaFoldDB" id="A0A2Z4XXV0"/>
<keyword evidence="1" id="KW-1133">Transmembrane helix</keyword>
<dbReference type="OrthoDB" id="281633at2"/>
<organism evidence="2 4">
    <name type="scientific">Francisella adeliensis</name>
    <dbReference type="NCBI Taxonomy" id="2007306"/>
    <lineage>
        <taxon>Bacteria</taxon>
        <taxon>Pseudomonadati</taxon>
        <taxon>Pseudomonadota</taxon>
        <taxon>Gammaproteobacteria</taxon>
        <taxon>Thiotrichales</taxon>
        <taxon>Francisellaceae</taxon>
        <taxon>Francisella</taxon>
    </lineage>
</organism>
<proteinExistence type="predicted"/>
<feature type="transmembrane region" description="Helical" evidence="1">
    <location>
        <begin position="112"/>
        <end position="131"/>
    </location>
</feature>
<evidence type="ECO:0000313" key="3">
    <source>
        <dbReference type="EMBL" id="QIW11666.1"/>
    </source>
</evidence>
<evidence type="ECO:0000313" key="4">
    <source>
        <dbReference type="Proteomes" id="UP000251120"/>
    </source>
</evidence>